<protein>
    <submittedName>
        <fullName evidence="2">Uncharacterized protein</fullName>
    </submittedName>
</protein>
<name>A0ABN3VG04_9PSEU</name>
<feature type="region of interest" description="Disordered" evidence="1">
    <location>
        <begin position="34"/>
        <end position="80"/>
    </location>
</feature>
<keyword evidence="3" id="KW-1185">Reference proteome</keyword>
<organism evidence="2 3">
    <name type="scientific">Saccharopolyspora taberi</name>
    <dbReference type="NCBI Taxonomy" id="60895"/>
    <lineage>
        <taxon>Bacteria</taxon>
        <taxon>Bacillati</taxon>
        <taxon>Actinomycetota</taxon>
        <taxon>Actinomycetes</taxon>
        <taxon>Pseudonocardiales</taxon>
        <taxon>Pseudonocardiaceae</taxon>
        <taxon>Saccharopolyspora</taxon>
    </lineage>
</organism>
<reference evidence="2 3" key="1">
    <citation type="journal article" date="2019" name="Int. J. Syst. Evol. Microbiol.">
        <title>The Global Catalogue of Microorganisms (GCM) 10K type strain sequencing project: providing services to taxonomists for standard genome sequencing and annotation.</title>
        <authorList>
            <consortium name="The Broad Institute Genomics Platform"/>
            <consortium name="The Broad Institute Genome Sequencing Center for Infectious Disease"/>
            <person name="Wu L."/>
            <person name="Ma J."/>
        </authorList>
    </citation>
    <scope>NUCLEOTIDE SEQUENCE [LARGE SCALE GENOMIC DNA]</scope>
    <source>
        <strain evidence="2 3">JCM 9383</strain>
    </source>
</reference>
<dbReference type="EMBL" id="BAAAUX010000015">
    <property type="protein sequence ID" value="GAA2798499.1"/>
    <property type="molecule type" value="Genomic_DNA"/>
</dbReference>
<evidence type="ECO:0000313" key="3">
    <source>
        <dbReference type="Proteomes" id="UP001500979"/>
    </source>
</evidence>
<comment type="caution">
    <text evidence="2">The sequence shown here is derived from an EMBL/GenBank/DDBJ whole genome shotgun (WGS) entry which is preliminary data.</text>
</comment>
<evidence type="ECO:0000313" key="2">
    <source>
        <dbReference type="EMBL" id="GAA2798499.1"/>
    </source>
</evidence>
<sequence length="80" mass="8466">MDAMTDGAGHDLDKRIPGVQLRLTGDIFAAPESGWFGTDTGPGTANGGRNGSGARRRQRTVNTFFGADRSSTRGQRREGA</sequence>
<dbReference type="Proteomes" id="UP001500979">
    <property type="component" value="Unassembled WGS sequence"/>
</dbReference>
<gene>
    <name evidence="2" type="ORF">GCM10010470_37080</name>
</gene>
<evidence type="ECO:0000256" key="1">
    <source>
        <dbReference type="SAM" id="MobiDB-lite"/>
    </source>
</evidence>
<accession>A0ABN3VG04</accession>
<proteinExistence type="predicted"/>